<reference evidence="2" key="1">
    <citation type="submission" date="2018-01" db="EMBL/GenBank/DDBJ databases">
        <title>An insight into the sialome of Amazonian anophelines.</title>
        <authorList>
            <person name="Ribeiro J.M."/>
            <person name="Scarpassa V."/>
            <person name="Calvo E."/>
        </authorList>
    </citation>
    <scope>NUCLEOTIDE SEQUENCE</scope>
    <source>
        <tissue evidence="2">Salivary glands</tissue>
    </source>
</reference>
<sequence length="134" mass="14901">MRLTVSRVCTRVWCFHALPAVGQSEHDRSTDIQLLSRILCADKLLYLSCSDRVADRLASNLSVLQSMGQPVWDCALCTDHVPDRHHRNGHHDGADLCTLSGRYLSQTERKLGLDHAGTNLQDRPDGGPEIAPCR</sequence>
<dbReference type="EMBL" id="GGFK01013293">
    <property type="protein sequence ID" value="MBW46614.1"/>
    <property type="molecule type" value="Transcribed_RNA"/>
</dbReference>
<dbReference type="AlphaFoldDB" id="A0A2M4B0P1"/>
<feature type="region of interest" description="Disordered" evidence="1">
    <location>
        <begin position="115"/>
        <end position="134"/>
    </location>
</feature>
<organism evidence="2">
    <name type="scientific">Anopheles triannulatus</name>
    <dbReference type="NCBI Taxonomy" id="58253"/>
    <lineage>
        <taxon>Eukaryota</taxon>
        <taxon>Metazoa</taxon>
        <taxon>Ecdysozoa</taxon>
        <taxon>Arthropoda</taxon>
        <taxon>Hexapoda</taxon>
        <taxon>Insecta</taxon>
        <taxon>Pterygota</taxon>
        <taxon>Neoptera</taxon>
        <taxon>Endopterygota</taxon>
        <taxon>Diptera</taxon>
        <taxon>Nematocera</taxon>
        <taxon>Culicoidea</taxon>
        <taxon>Culicidae</taxon>
        <taxon>Anophelinae</taxon>
        <taxon>Anopheles</taxon>
    </lineage>
</organism>
<proteinExistence type="predicted"/>
<protein>
    <submittedName>
        <fullName evidence="2">Putative secreted protein</fullName>
    </submittedName>
</protein>
<evidence type="ECO:0000313" key="2">
    <source>
        <dbReference type="EMBL" id="MBW46614.1"/>
    </source>
</evidence>
<evidence type="ECO:0000256" key="1">
    <source>
        <dbReference type="SAM" id="MobiDB-lite"/>
    </source>
</evidence>
<accession>A0A2M4B0P1</accession>
<name>A0A2M4B0P1_9DIPT</name>